<evidence type="ECO:0000256" key="1">
    <source>
        <dbReference type="ARBA" id="ARBA00004117"/>
    </source>
</evidence>
<dbReference type="PANTHER" id="PTHR30034">
    <property type="entry name" value="FLAGELLAR MOTOR SWITCH PROTEIN FLIM"/>
    <property type="match status" value="1"/>
</dbReference>
<proteinExistence type="inferred from homology"/>
<keyword evidence="8" id="KW-0472">Membrane</keyword>
<evidence type="ECO:0000256" key="9">
    <source>
        <dbReference type="ARBA" id="ARBA00023143"/>
    </source>
</evidence>
<evidence type="ECO:0000256" key="6">
    <source>
        <dbReference type="ARBA" id="ARBA00022500"/>
    </source>
</evidence>
<protein>
    <recommendedName>
        <fullName evidence="4 10">Flagellar motor switch protein FliM</fullName>
    </recommendedName>
</protein>
<evidence type="ECO:0000259" key="11">
    <source>
        <dbReference type="Pfam" id="PF01052"/>
    </source>
</evidence>
<dbReference type="SUPFAM" id="SSF103039">
    <property type="entry name" value="CheC-like"/>
    <property type="match status" value="1"/>
</dbReference>
<comment type="subcellular location">
    <subcellularLocation>
        <location evidence="1">Bacterial flagellum basal body</location>
    </subcellularLocation>
    <subcellularLocation>
        <location evidence="2">Cell membrane</location>
        <topology evidence="2">Peripheral membrane protein</topology>
    </subcellularLocation>
</comment>
<dbReference type="Pfam" id="PF02154">
    <property type="entry name" value="FliM"/>
    <property type="match status" value="1"/>
</dbReference>
<keyword evidence="6" id="KW-0145">Chemotaxis</keyword>
<dbReference type="Proteomes" id="UP000001968">
    <property type="component" value="Chromosome"/>
</dbReference>
<evidence type="ECO:0000256" key="2">
    <source>
        <dbReference type="ARBA" id="ARBA00004202"/>
    </source>
</evidence>
<evidence type="ECO:0000256" key="7">
    <source>
        <dbReference type="ARBA" id="ARBA00022779"/>
    </source>
</evidence>
<accession>Q0AYM5</accession>
<dbReference type="GO" id="GO:0071978">
    <property type="term" value="P:bacterial-type flagellum-dependent swarming motility"/>
    <property type="evidence" value="ECO:0007669"/>
    <property type="project" value="TreeGrafter"/>
</dbReference>
<evidence type="ECO:0000256" key="8">
    <source>
        <dbReference type="ARBA" id="ARBA00023136"/>
    </source>
</evidence>
<dbReference type="GO" id="GO:0009425">
    <property type="term" value="C:bacterial-type flagellum basal body"/>
    <property type="evidence" value="ECO:0007669"/>
    <property type="project" value="UniProtKB-SubCell"/>
</dbReference>
<dbReference type="PANTHER" id="PTHR30034:SF6">
    <property type="entry name" value="YOP PROTEINS TRANSLOCATION PROTEIN Q"/>
    <property type="match status" value="1"/>
</dbReference>
<evidence type="ECO:0000256" key="3">
    <source>
        <dbReference type="ARBA" id="ARBA00011049"/>
    </source>
</evidence>
<evidence type="ECO:0000313" key="13">
    <source>
        <dbReference type="Proteomes" id="UP000001968"/>
    </source>
</evidence>
<keyword evidence="13" id="KW-1185">Reference proteome</keyword>
<dbReference type="InterPro" id="IPR001689">
    <property type="entry name" value="Flag_FliM"/>
</dbReference>
<dbReference type="OrthoDB" id="9806941at2"/>
<dbReference type="HOGENOM" id="CLU_052646_0_0_9"/>
<dbReference type="CDD" id="cd17908">
    <property type="entry name" value="FliM"/>
    <property type="match status" value="1"/>
</dbReference>
<dbReference type="GO" id="GO:0005886">
    <property type="term" value="C:plasma membrane"/>
    <property type="evidence" value="ECO:0007669"/>
    <property type="project" value="UniProtKB-SubCell"/>
</dbReference>
<evidence type="ECO:0000313" key="12">
    <source>
        <dbReference type="EMBL" id="ABI68179.1"/>
    </source>
</evidence>
<dbReference type="Gene3D" id="2.30.330.10">
    <property type="entry name" value="SpoA-like"/>
    <property type="match status" value="1"/>
</dbReference>
<evidence type="ECO:0000256" key="4">
    <source>
        <dbReference type="ARBA" id="ARBA00021898"/>
    </source>
</evidence>
<keyword evidence="5" id="KW-1003">Cell membrane</keyword>
<dbReference type="Gene3D" id="3.40.1550.10">
    <property type="entry name" value="CheC-like"/>
    <property type="match status" value="1"/>
</dbReference>
<comment type="similarity">
    <text evidence="3">Belongs to the FliM family.</text>
</comment>
<dbReference type="GO" id="GO:0003774">
    <property type="term" value="F:cytoskeletal motor activity"/>
    <property type="evidence" value="ECO:0007669"/>
    <property type="project" value="InterPro"/>
</dbReference>
<dbReference type="NCBIfam" id="TIGR01397">
    <property type="entry name" value="fliM_switch"/>
    <property type="match status" value="1"/>
</dbReference>
<name>Q0AYM5_SYNWW</name>
<gene>
    <name evidence="12" type="ordered locus">Swol_0861</name>
</gene>
<keyword evidence="9" id="KW-0975">Bacterial flagellum</keyword>
<dbReference type="EMBL" id="CP000448">
    <property type="protein sequence ID" value="ABI68179.1"/>
    <property type="molecule type" value="Genomic_DNA"/>
</dbReference>
<dbReference type="SUPFAM" id="SSF101801">
    <property type="entry name" value="Surface presentation of antigens (SPOA)"/>
    <property type="match status" value="1"/>
</dbReference>
<dbReference type="RefSeq" id="WP_011640284.1">
    <property type="nucleotide sequence ID" value="NC_008346.1"/>
</dbReference>
<dbReference type="PIRSF" id="PIRSF002888">
    <property type="entry name" value="FliM"/>
    <property type="match status" value="1"/>
</dbReference>
<dbReference type="eggNOG" id="COG1868">
    <property type="taxonomic scope" value="Bacteria"/>
</dbReference>
<evidence type="ECO:0000256" key="5">
    <source>
        <dbReference type="ARBA" id="ARBA00022475"/>
    </source>
</evidence>
<evidence type="ECO:0000256" key="10">
    <source>
        <dbReference type="NCBIfam" id="TIGR01397"/>
    </source>
</evidence>
<dbReference type="AlphaFoldDB" id="Q0AYM5"/>
<sequence length="328" mass="36808">MSEVLSQSEIDALLSALSDGSVDADLLKEEELKSKVKVYDFRRPNKFSKDQIHTLQVIYENYARTLGTYLSGQLRVPLQVELLSVEQLTYEEFIRSIPNPTILNIFSLYPLHGSAIMEINPNLGFAFLDRLLGGPGYAPSKARALTEIEQTVIERLSQRMLDYLEEPWGSIIQIEPSLERVETNPQFTQLVQPTEIMIIVSLETRMGDVMGMINICIPFLVLEPILDKLNVHYYYSTAAQERSPANIAAIRTKLENTTIPIKVVMGKTVITVRDLLALSVGDVIPLNRNISQELDIVIGNRAKFLGKPGVFANRMAIQVTGIVEEESE</sequence>
<dbReference type="InterPro" id="IPR028976">
    <property type="entry name" value="CheC-like_sf"/>
</dbReference>
<feature type="domain" description="Flagellar motor switch protein FliN-like C-terminal" evidence="11">
    <location>
        <begin position="253"/>
        <end position="323"/>
    </location>
</feature>
<dbReference type="InterPro" id="IPR036429">
    <property type="entry name" value="SpoA-like_sf"/>
</dbReference>
<dbReference type="STRING" id="335541.Swol_0861"/>
<reference evidence="13" key="1">
    <citation type="journal article" date="2010" name="Environ. Microbiol.">
        <title>The genome of Syntrophomonas wolfei: new insights into syntrophic metabolism and biohydrogen production.</title>
        <authorList>
            <person name="Sieber J.R."/>
            <person name="Sims D.R."/>
            <person name="Han C."/>
            <person name="Kim E."/>
            <person name="Lykidis A."/>
            <person name="Lapidus A.L."/>
            <person name="McDonnald E."/>
            <person name="Rohlin L."/>
            <person name="Culley D.E."/>
            <person name="Gunsalus R."/>
            <person name="McInerney M.J."/>
        </authorList>
    </citation>
    <scope>NUCLEOTIDE SEQUENCE [LARGE SCALE GENOMIC DNA]</scope>
    <source>
        <strain evidence="13">DSM 2245B / Goettingen</strain>
    </source>
</reference>
<organism evidence="12 13">
    <name type="scientific">Syntrophomonas wolfei subsp. wolfei (strain DSM 2245B / Goettingen)</name>
    <dbReference type="NCBI Taxonomy" id="335541"/>
    <lineage>
        <taxon>Bacteria</taxon>
        <taxon>Bacillati</taxon>
        <taxon>Bacillota</taxon>
        <taxon>Clostridia</taxon>
        <taxon>Eubacteriales</taxon>
        <taxon>Syntrophomonadaceae</taxon>
        <taxon>Syntrophomonas</taxon>
    </lineage>
</organism>
<keyword evidence="7" id="KW-0283">Flagellar rotation</keyword>
<dbReference type="InterPro" id="IPR001543">
    <property type="entry name" value="FliN-like_C"/>
</dbReference>
<dbReference type="Pfam" id="PF01052">
    <property type="entry name" value="FliMN_C"/>
    <property type="match status" value="1"/>
</dbReference>
<dbReference type="PRINTS" id="PR00955">
    <property type="entry name" value="FLGMOTORFLIM"/>
</dbReference>
<dbReference type="KEGG" id="swo:Swol_0861"/>
<dbReference type="GO" id="GO:0050918">
    <property type="term" value="P:positive chemotaxis"/>
    <property type="evidence" value="ECO:0007669"/>
    <property type="project" value="TreeGrafter"/>
</dbReference>